<keyword evidence="2" id="KW-1185">Reference proteome</keyword>
<evidence type="ECO:0000313" key="2">
    <source>
        <dbReference type="Proteomes" id="UP000031671"/>
    </source>
</evidence>
<gene>
    <name evidence="1" type="ORF">JCM19231_1221</name>
</gene>
<reference evidence="1 2" key="1">
    <citation type="submission" date="2015-01" db="EMBL/GenBank/DDBJ databases">
        <title>Vibrio sp. C1 JCM 19231 whole genome shotgun sequence.</title>
        <authorList>
            <person name="Sawabe T."/>
            <person name="Meirelles P."/>
            <person name="Feng G."/>
            <person name="Sayaka M."/>
            <person name="Hattori M."/>
            <person name="Ohkuma M."/>
        </authorList>
    </citation>
    <scope>NUCLEOTIDE SEQUENCE [LARGE SCALE GENOMIC DNA]</scope>
    <source>
        <strain evidence="2">JCM 19231</strain>
    </source>
</reference>
<organism evidence="1 2">
    <name type="scientific">Vibrio ishigakensis</name>
    <dbReference type="NCBI Taxonomy" id="1481914"/>
    <lineage>
        <taxon>Bacteria</taxon>
        <taxon>Pseudomonadati</taxon>
        <taxon>Pseudomonadota</taxon>
        <taxon>Gammaproteobacteria</taxon>
        <taxon>Vibrionales</taxon>
        <taxon>Vibrionaceae</taxon>
        <taxon>Vibrio</taxon>
    </lineage>
</organism>
<comment type="caution">
    <text evidence="1">The sequence shown here is derived from an EMBL/GenBank/DDBJ whole genome shotgun (WGS) entry which is preliminary data.</text>
</comment>
<protein>
    <submittedName>
        <fullName evidence="1">Uncharacterized protein</fullName>
    </submittedName>
</protein>
<accession>A0A0B8P1N5</accession>
<proteinExistence type="predicted"/>
<dbReference type="Proteomes" id="UP000031671">
    <property type="component" value="Unassembled WGS sequence"/>
</dbReference>
<dbReference type="AlphaFoldDB" id="A0A0B8P1N5"/>
<sequence>MIEPLAWQEGSLRIVMADKIGLGHCKNGRRAQFALKNRHGFLDQVS</sequence>
<dbReference type="EMBL" id="BBRZ01000088">
    <property type="protein sequence ID" value="GAM58462.1"/>
    <property type="molecule type" value="Genomic_DNA"/>
</dbReference>
<name>A0A0B8P1N5_9VIBR</name>
<evidence type="ECO:0000313" key="1">
    <source>
        <dbReference type="EMBL" id="GAM58462.1"/>
    </source>
</evidence>
<reference evidence="1 2" key="2">
    <citation type="submission" date="2015-01" db="EMBL/GenBank/DDBJ databases">
        <authorList>
            <consortium name="NBRP consortium"/>
            <person name="Sawabe T."/>
            <person name="Meirelles P."/>
            <person name="Feng G."/>
            <person name="Sayaka M."/>
            <person name="Hattori M."/>
            <person name="Ohkuma M."/>
        </authorList>
    </citation>
    <scope>NUCLEOTIDE SEQUENCE [LARGE SCALE GENOMIC DNA]</scope>
    <source>
        <strain evidence="2">JCM 19231</strain>
    </source>
</reference>